<evidence type="ECO:0000256" key="6">
    <source>
        <dbReference type="ARBA" id="ARBA00023125"/>
    </source>
</evidence>
<evidence type="ECO:0000313" key="17">
    <source>
        <dbReference type="Proteomes" id="UP000604473"/>
    </source>
</evidence>
<sequence length="825" mass="90297">MCPIDDSDAFETAAEAPLSVRASVGAMAARSAPYLDGLNPSQRQAVETLDGPVLMLAGAGTGKTRALTARIAHLLFTGAARPNEILAVTFTNKAAREMKERVGRIMGETVEGMPWLGTFHAICVRLLRRHAELVGLKSNFTILDTDDQIRLLKQLIASANIDEKRWPARQLAGLIDHWKNRAWTPEAVPASEASGFDGRGVKLYAAYQERLKTLNAADFGDLLLHVVTIFQAHPDLLEQYRRWFRYILVDEYQDTNVAQYLWLRLLAGGHKNICCVGDDDQSIYGWRGAEVGNILRFEKDFPGAAVIRLEQNYRSTPHILAAASHLIAANKGRLGKTLWTEAEGGEQVRLIGHWDGEEEARWIGEEAEALQGGSRGLRPFSLDDMAILVRASHQMRAFEDRFLTIGLPYRVIGGPRFYERMEIRDAMAYFRLAVSPADDLAFERIVNTPKRGLGDKAQQKIQATARAEGVPLVEGARLLLEAGGLGGKGATELRKLVDGIARWHEATLGPLVRGAVDDEFAVIDDEVGVSVAEFRRGYPEIGHVELAERILDESGYTAMWQADKTPEAPGRLENLKELVKALEEFDNLQGFLEHVALIMDNESEASGAKISVMTLHAAKGLEFPVVFLPGWEDGLFPSQRAMDETGLKGLEEERRLAYVGLTRAEELCTVSFAANRRVYGKWQSQLPSRFIDELPPSHVDVLTPPGLYGGGYGAAAPQAAVSGIEARASRADVYNSPGWQRLQSRNAGRSPAAPSRGARGGGVVIDAEALPVFELGARVFHQKFGYGTVTGIEGDKLDIAFDKAGAKKVVARFVVAAASADSVPF</sequence>
<name>A0ABS1RQZ7_RHOSU</name>
<dbReference type="EMBL" id="JAESJJ010000005">
    <property type="protein sequence ID" value="MBL3608491.1"/>
    <property type="molecule type" value="Genomic_DNA"/>
</dbReference>
<dbReference type="InterPro" id="IPR013986">
    <property type="entry name" value="DExx_box_DNA_helicase_dom_sf"/>
</dbReference>
<dbReference type="PANTHER" id="PTHR11070">
    <property type="entry name" value="UVRD / RECB / PCRA DNA HELICASE FAMILY MEMBER"/>
    <property type="match status" value="1"/>
</dbReference>
<evidence type="ECO:0000256" key="5">
    <source>
        <dbReference type="ARBA" id="ARBA00022840"/>
    </source>
</evidence>
<feature type="compositionally biased region" description="Low complexity" evidence="13">
    <location>
        <begin position="747"/>
        <end position="757"/>
    </location>
</feature>
<keyword evidence="4 12" id="KW-0347">Helicase</keyword>
<dbReference type="PANTHER" id="PTHR11070:SF2">
    <property type="entry name" value="ATP-DEPENDENT DNA HELICASE SRS2"/>
    <property type="match status" value="1"/>
</dbReference>
<dbReference type="Gene3D" id="1.10.10.160">
    <property type="match status" value="1"/>
</dbReference>
<accession>A0ABS1RQZ7</accession>
<dbReference type="Pfam" id="PF21196">
    <property type="entry name" value="PcrA_UvrD_tudor"/>
    <property type="match status" value="1"/>
</dbReference>
<evidence type="ECO:0000256" key="4">
    <source>
        <dbReference type="ARBA" id="ARBA00022806"/>
    </source>
</evidence>
<keyword evidence="7" id="KW-0413">Isomerase</keyword>
<dbReference type="PROSITE" id="PS51217">
    <property type="entry name" value="UVRD_HELICASE_CTER"/>
    <property type="match status" value="1"/>
</dbReference>
<evidence type="ECO:0000259" key="15">
    <source>
        <dbReference type="PROSITE" id="PS51217"/>
    </source>
</evidence>
<evidence type="ECO:0000256" key="10">
    <source>
        <dbReference type="ARBA" id="ARBA00034923"/>
    </source>
</evidence>
<dbReference type="InterPro" id="IPR000212">
    <property type="entry name" value="DNA_helicase_UvrD/REP"/>
</dbReference>
<feature type="binding site" evidence="12">
    <location>
        <begin position="57"/>
        <end position="64"/>
    </location>
    <ligand>
        <name>ATP</name>
        <dbReference type="ChEBI" id="CHEBI:30616"/>
    </ligand>
</feature>
<comment type="catalytic activity">
    <reaction evidence="11">
        <text>ATP + H2O = ADP + phosphate + H(+)</text>
        <dbReference type="Rhea" id="RHEA:13065"/>
        <dbReference type="ChEBI" id="CHEBI:15377"/>
        <dbReference type="ChEBI" id="CHEBI:15378"/>
        <dbReference type="ChEBI" id="CHEBI:30616"/>
        <dbReference type="ChEBI" id="CHEBI:43474"/>
        <dbReference type="ChEBI" id="CHEBI:456216"/>
        <dbReference type="EC" id="5.6.2.4"/>
    </reaction>
</comment>
<gene>
    <name evidence="16" type="ORF">JMM60_06670</name>
</gene>
<comment type="similarity">
    <text evidence="1">Belongs to the helicase family. UvrD subfamily.</text>
</comment>
<dbReference type="Proteomes" id="UP000604473">
    <property type="component" value="Unassembled WGS sequence"/>
</dbReference>
<dbReference type="PROSITE" id="PS51198">
    <property type="entry name" value="UVRD_HELICASE_ATP_BIND"/>
    <property type="match status" value="1"/>
</dbReference>
<evidence type="ECO:0000256" key="1">
    <source>
        <dbReference type="ARBA" id="ARBA00009922"/>
    </source>
</evidence>
<evidence type="ECO:0000259" key="14">
    <source>
        <dbReference type="PROSITE" id="PS51198"/>
    </source>
</evidence>
<evidence type="ECO:0000256" key="12">
    <source>
        <dbReference type="PROSITE-ProRule" id="PRU00560"/>
    </source>
</evidence>
<dbReference type="RefSeq" id="WP_202248190.1">
    <property type="nucleotide sequence ID" value="NZ_JAESJJ010000005.1"/>
</dbReference>
<keyword evidence="17" id="KW-1185">Reference proteome</keyword>
<comment type="caution">
    <text evidence="16">The sequence shown here is derived from an EMBL/GenBank/DDBJ whole genome shotgun (WGS) entry which is preliminary data.</text>
</comment>
<dbReference type="InterPro" id="IPR027417">
    <property type="entry name" value="P-loop_NTPase"/>
</dbReference>
<evidence type="ECO:0000256" key="11">
    <source>
        <dbReference type="ARBA" id="ARBA00048988"/>
    </source>
</evidence>
<feature type="domain" description="UvrD-like helicase C-terminal" evidence="15">
    <location>
        <begin position="317"/>
        <end position="620"/>
    </location>
</feature>
<dbReference type="Gene3D" id="1.10.486.10">
    <property type="entry name" value="PCRA, domain 4"/>
    <property type="match status" value="2"/>
</dbReference>
<comment type="catalytic activity">
    <reaction evidence="8">
        <text>Couples ATP hydrolysis with the unwinding of duplex DNA by translocating in the 3'-5' direction.</text>
        <dbReference type="EC" id="5.6.2.4"/>
    </reaction>
</comment>
<dbReference type="Gene3D" id="3.40.50.300">
    <property type="entry name" value="P-loop containing nucleotide triphosphate hydrolases"/>
    <property type="match status" value="3"/>
</dbReference>
<organism evidence="16 17">
    <name type="scientific">Rhodovulum sulfidophilum</name>
    <name type="common">Rhodobacter sulfidophilus</name>
    <dbReference type="NCBI Taxonomy" id="35806"/>
    <lineage>
        <taxon>Bacteria</taxon>
        <taxon>Pseudomonadati</taxon>
        <taxon>Pseudomonadota</taxon>
        <taxon>Alphaproteobacteria</taxon>
        <taxon>Rhodobacterales</taxon>
        <taxon>Paracoccaceae</taxon>
        <taxon>Rhodovulum</taxon>
    </lineage>
</organism>
<dbReference type="InterPro" id="IPR014016">
    <property type="entry name" value="UvrD-like_ATP-bd"/>
</dbReference>
<dbReference type="Pfam" id="PF13361">
    <property type="entry name" value="UvrD_C"/>
    <property type="match status" value="2"/>
</dbReference>
<evidence type="ECO:0000256" key="2">
    <source>
        <dbReference type="ARBA" id="ARBA00022741"/>
    </source>
</evidence>
<evidence type="ECO:0000256" key="7">
    <source>
        <dbReference type="ARBA" id="ARBA00023235"/>
    </source>
</evidence>
<dbReference type="InterPro" id="IPR014017">
    <property type="entry name" value="DNA_helicase_UvrD-like_C"/>
</dbReference>
<feature type="domain" description="UvrD-like helicase ATP-binding" evidence="14">
    <location>
        <begin position="36"/>
        <end position="316"/>
    </location>
</feature>
<proteinExistence type="inferred from homology"/>
<evidence type="ECO:0000313" key="16">
    <source>
        <dbReference type="EMBL" id="MBL3608491.1"/>
    </source>
</evidence>
<dbReference type="Pfam" id="PF00580">
    <property type="entry name" value="UvrD-helicase"/>
    <property type="match status" value="1"/>
</dbReference>
<dbReference type="SUPFAM" id="SSF52540">
    <property type="entry name" value="P-loop containing nucleoside triphosphate hydrolases"/>
    <property type="match status" value="1"/>
</dbReference>
<evidence type="ECO:0000256" key="3">
    <source>
        <dbReference type="ARBA" id="ARBA00022801"/>
    </source>
</evidence>
<evidence type="ECO:0000256" key="9">
    <source>
        <dbReference type="ARBA" id="ARBA00034808"/>
    </source>
</evidence>
<evidence type="ECO:0000256" key="8">
    <source>
        <dbReference type="ARBA" id="ARBA00034617"/>
    </source>
</evidence>
<keyword evidence="2 12" id="KW-0547">Nucleotide-binding</keyword>
<feature type="region of interest" description="Disordered" evidence="13">
    <location>
        <begin position="740"/>
        <end position="759"/>
    </location>
</feature>
<reference evidence="16 17" key="1">
    <citation type="submission" date="2021-01" db="EMBL/GenBank/DDBJ databases">
        <title>Draft genomes of Rhodovulum sulfidophilum.</title>
        <authorList>
            <person name="Guzman M.S."/>
        </authorList>
    </citation>
    <scope>NUCLEOTIDE SEQUENCE [LARGE SCALE GENOMIC DNA]</scope>
    <source>
        <strain evidence="16 17">AB35</strain>
    </source>
</reference>
<dbReference type="CDD" id="cd18807">
    <property type="entry name" value="SF1_C_UvrD"/>
    <property type="match status" value="1"/>
</dbReference>
<evidence type="ECO:0000256" key="13">
    <source>
        <dbReference type="SAM" id="MobiDB-lite"/>
    </source>
</evidence>
<dbReference type="CDD" id="cd17932">
    <property type="entry name" value="DEXQc_UvrD"/>
    <property type="match status" value="1"/>
</dbReference>
<dbReference type="EC" id="5.6.2.4" evidence="9"/>
<keyword evidence="3 12" id="KW-0378">Hydrolase</keyword>
<protein>
    <recommendedName>
        <fullName evidence="9">DNA 3'-5' helicase</fullName>
        <ecNumber evidence="9">5.6.2.4</ecNumber>
    </recommendedName>
    <alternativeName>
        <fullName evidence="10">DNA 3'-5' helicase II</fullName>
    </alternativeName>
</protein>
<keyword evidence="5 12" id="KW-0067">ATP-binding</keyword>
<keyword evidence="6" id="KW-0238">DNA-binding</keyword>